<keyword evidence="1" id="KW-0732">Signal</keyword>
<reference evidence="2 3" key="1">
    <citation type="submission" date="2021-04" db="EMBL/GenBank/DDBJ databases">
        <title>Genome analysis of Polyangium sp.</title>
        <authorList>
            <person name="Li Y."/>
            <person name="Wang J."/>
        </authorList>
    </citation>
    <scope>NUCLEOTIDE SEQUENCE [LARGE SCALE GENOMIC DNA]</scope>
    <source>
        <strain evidence="2 3">SDU14</strain>
    </source>
</reference>
<protein>
    <recommendedName>
        <fullName evidence="4">Lipoprotein</fullName>
    </recommendedName>
</protein>
<name>A0A9X3XCW4_9BACT</name>
<evidence type="ECO:0000256" key="1">
    <source>
        <dbReference type="SAM" id="SignalP"/>
    </source>
</evidence>
<keyword evidence="3" id="KW-1185">Reference proteome</keyword>
<evidence type="ECO:0000313" key="3">
    <source>
        <dbReference type="Proteomes" id="UP001151081"/>
    </source>
</evidence>
<dbReference type="EMBL" id="JAGTJJ010000045">
    <property type="protein sequence ID" value="MDC3986940.1"/>
    <property type="molecule type" value="Genomic_DNA"/>
</dbReference>
<comment type="caution">
    <text evidence="2">The sequence shown here is derived from an EMBL/GenBank/DDBJ whole genome shotgun (WGS) entry which is preliminary data.</text>
</comment>
<sequence length="670" mass="73304">MLPSRTLAACLITFSGLAALGCSDGTETPAGTSPLAVPEGCNPIAFENDCLLPYPSDFYLKDDASMPSGKRVVIPEAAQMKDRNEKPFDFTVSHPIDGFSAHQPILVHFKDGVSTEGVVFHTDEPEKSLSPESKVILLDAETGKPVPVWAEVDMNTLEPSERAFILRPFVRLENDKRYIVALQGLAPASEAAAGPLLAPPEGFKRIRDKRADTDPVLGPIASRYEKEVFPALVAHGVSRETLQLAWDFTTSSEEVNTRDLLTMRDDLIAKLEAKPPAVSNVVVKEYTQGMNEEAGENENIWLRIEGTIKVPLYMESVEPGAAIHRDASGKPAQNGDADVPFILQVPHSLKPADANFESARILQYGHGFFGLAEEINYGFMRGYENERKYIAAAVDLWGMAEPDIEIVLQKALSEPGAVFSFVDRIHQGIINYIALSYALKGPIAALPELQQFGKPLYDTNKLFYYGISQGSIFGVTMLALNPILDRAALGVGGGPYSLMMSRSASYQQLYGMLQSQIQNPLTLTKLIALSQGTWDRVDPMTYAPHLLKDTYPNSPANRHVLMQIGIGDHSVNNLASHLVARATGIPLLDPAPRPIWGLESTTAPADDALVVIDFKLATEPGIECRLPTEAEKNDVHEDVRRNVKVKDQLDLFFQPDGQIQNTCDGACDPE</sequence>
<dbReference type="AlphaFoldDB" id="A0A9X3XCW4"/>
<dbReference type="Gene3D" id="3.40.50.1820">
    <property type="entry name" value="alpha/beta hydrolase"/>
    <property type="match status" value="1"/>
</dbReference>
<dbReference type="RefSeq" id="WP_272426526.1">
    <property type="nucleotide sequence ID" value="NZ_JAGTJJ010000045.1"/>
</dbReference>
<dbReference type="InterPro" id="IPR029058">
    <property type="entry name" value="AB_hydrolase_fold"/>
</dbReference>
<dbReference type="PROSITE" id="PS51257">
    <property type="entry name" value="PROKAR_LIPOPROTEIN"/>
    <property type="match status" value="1"/>
</dbReference>
<dbReference type="Proteomes" id="UP001151081">
    <property type="component" value="Unassembled WGS sequence"/>
</dbReference>
<evidence type="ECO:0000313" key="2">
    <source>
        <dbReference type="EMBL" id="MDC3986940.1"/>
    </source>
</evidence>
<evidence type="ECO:0008006" key="4">
    <source>
        <dbReference type="Google" id="ProtNLM"/>
    </source>
</evidence>
<gene>
    <name evidence="2" type="ORF">KEG57_41100</name>
</gene>
<proteinExistence type="predicted"/>
<feature type="chain" id="PRO_5040805852" description="Lipoprotein" evidence="1">
    <location>
        <begin position="19"/>
        <end position="670"/>
    </location>
</feature>
<feature type="signal peptide" evidence="1">
    <location>
        <begin position="1"/>
        <end position="18"/>
    </location>
</feature>
<accession>A0A9X3XCW4</accession>
<dbReference type="SUPFAM" id="SSF53474">
    <property type="entry name" value="alpha/beta-Hydrolases"/>
    <property type="match status" value="1"/>
</dbReference>
<organism evidence="2 3">
    <name type="scientific">Polyangium jinanense</name>
    <dbReference type="NCBI Taxonomy" id="2829994"/>
    <lineage>
        <taxon>Bacteria</taxon>
        <taxon>Pseudomonadati</taxon>
        <taxon>Myxococcota</taxon>
        <taxon>Polyangia</taxon>
        <taxon>Polyangiales</taxon>
        <taxon>Polyangiaceae</taxon>
        <taxon>Polyangium</taxon>
    </lineage>
</organism>